<dbReference type="GeneID" id="110240480"/>
<dbReference type="OrthoDB" id="1890922at2759"/>
<dbReference type="Gene3D" id="3.40.50.150">
    <property type="entry name" value="Vaccinia Virus protein VP39"/>
    <property type="match status" value="1"/>
</dbReference>
<dbReference type="AlphaFoldDB" id="A0A913YJT0"/>
<keyword evidence="2" id="KW-1185">Reference proteome</keyword>
<evidence type="ECO:0000313" key="1">
    <source>
        <dbReference type="EnsemblMetazoa" id="XP_028515288.1"/>
    </source>
</evidence>
<organism evidence="1 2">
    <name type="scientific">Exaiptasia diaphana</name>
    <name type="common">Tropical sea anemone</name>
    <name type="synonym">Aiptasia pulchella</name>
    <dbReference type="NCBI Taxonomy" id="2652724"/>
    <lineage>
        <taxon>Eukaryota</taxon>
        <taxon>Metazoa</taxon>
        <taxon>Cnidaria</taxon>
        <taxon>Anthozoa</taxon>
        <taxon>Hexacorallia</taxon>
        <taxon>Actiniaria</taxon>
        <taxon>Aiptasiidae</taxon>
        <taxon>Exaiptasia</taxon>
    </lineage>
</organism>
<name>A0A913YJT0_EXADI</name>
<dbReference type="RefSeq" id="XP_028515288.1">
    <property type="nucleotide sequence ID" value="XM_028659487.1"/>
</dbReference>
<proteinExistence type="predicted"/>
<dbReference type="KEGG" id="epa:110240480"/>
<dbReference type="SUPFAM" id="SSF53335">
    <property type="entry name" value="S-adenosyl-L-methionine-dependent methyltransferases"/>
    <property type="match status" value="1"/>
</dbReference>
<accession>A0A913YJT0</accession>
<dbReference type="OMA" id="TICIAEF"/>
<dbReference type="Pfam" id="PF03492">
    <property type="entry name" value="Methyltransf_7"/>
    <property type="match status" value="1"/>
</dbReference>
<reference evidence="1" key="1">
    <citation type="submission" date="2022-11" db="UniProtKB">
        <authorList>
            <consortium name="EnsemblMetazoa"/>
        </authorList>
    </citation>
    <scope>IDENTIFICATION</scope>
</reference>
<dbReference type="PANTHER" id="PTHR31009">
    <property type="entry name" value="S-ADENOSYL-L-METHIONINE:CARBOXYL METHYLTRANSFERASE FAMILY PROTEIN"/>
    <property type="match status" value="1"/>
</dbReference>
<sequence length="258" mass="29586">MDFQNVFVMACGTNFYSQCVPSNTVHLVFSASSAHWLRKKPCDITGALHQSMMTDQKEKEMFAKQAEKDWELFLLNRAEELVPGGSMILIQSLCDEEGQLFGHTKCTKVSAMKQICSLWEEFVQEGRITQEEFNHTNFTAYFRTVEEFKKPFNDPDSPVKRKGLEFVSIEKHVIPCAHKERWMREKGDPKEHAKRYVASIRTSSNATLISGLSDSRSSEEKSKIVDDLYRIFESLVAKNPEDHGADFVEAYIVIRKGQ</sequence>
<dbReference type="EnsemblMetazoa" id="XM_028659487.1">
    <property type="protein sequence ID" value="XP_028515288.1"/>
    <property type="gene ID" value="LOC110240480"/>
</dbReference>
<dbReference type="InterPro" id="IPR005299">
    <property type="entry name" value="MeTrfase_7"/>
</dbReference>
<dbReference type="InterPro" id="IPR029063">
    <property type="entry name" value="SAM-dependent_MTases_sf"/>
</dbReference>
<dbReference type="GO" id="GO:0008168">
    <property type="term" value="F:methyltransferase activity"/>
    <property type="evidence" value="ECO:0007669"/>
    <property type="project" value="InterPro"/>
</dbReference>
<dbReference type="Proteomes" id="UP000887567">
    <property type="component" value="Unplaced"/>
</dbReference>
<evidence type="ECO:0000313" key="2">
    <source>
        <dbReference type="Proteomes" id="UP000887567"/>
    </source>
</evidence>
<protein>
    <submittedName>
        <fullName evidence="1">Uncharacterized protein</fullName>
    </submittedName>
</protein>